<protein>
    <submittedName>
        <fullName evidence="2">Uncharacterized protein</fullName>
    </submittedName>
</protein>
<comment type="caution">
    <text evidence="2">The sequence shown here is derived from an EMBL/GenBank/DDBJ whole genome shotgun (WGS) entry which is preliminary data.</text>
</comment>
<dbReference type="EMBL" id="JAELUQ010000003">
    <property type="protein sequence ID" value="KAG7418124.1"/>
    <property type="molecule type" value="Genomic_DNA"/>
</dbReference>
<evidence type="ECO:0000256" key="1">
    <source>
        <dbReference type="SAM" id="MobiDB-lite"/>
    </source>
</evidence>
<evidence type="ECO:0000313" key="3">
    <source>
        <dbReference type="Proteomes" id="UP000694050"/>
    </source>
</evidence>
<accession>A0A8J5P6P8</accession>
<evidence type="ECO:0000313" key="2">
    <source>
        <dbReference type="EMBL" id="KAG7418124.1"/>
    </source>
</evidence>
<sequence length="76" mass="8133">MSDRIKPWQRKALERGRTPLSDAPGHLPWLRKDTDLDISASDKSNKGSSGGSQTGSDVSSKVEAGGPLKPSCQKLN</sequence>
<reference evidence="2" key="1">
    <citation type="submission" date="2021-04" db="EMBL/GenBank/DDBJ databases">
        <title>First draft genome resource for Brassicaceae pathogens Fusarium oxysporum f. sp. raphani and Fusarium oxysporum f. sp. rapae.</title>
        <authorList>
            <person name="Asai S."/>
        </authorList>
    </citation>
    <scope>NUCLEOTIDE SEQUENCE</scope>
    <source>
        <strain evidence="2">Tf1208</strain>
    </source>
</reference>
<organism evidence="2 3">
    <name type="scientific">Fusarium oxysporum f. sp. rapae</name>
    <dbReference type="NCBI Taxonomy" id="485398"/>
    <lineage>
        <taxon>Eukaryota</taxon>
        <taxon>Fungi</taxon>
        <taxon>Dikarya</taxon>
        <taxon>Ascomycota</taxon>
        <taxon>Pezizomycotina</taxon>
        <taxon>Sordariomycetes</taxon>
        <taxon>Hypocreomycetidae</taxon>
        <taxon>Hypocreales</taxon>
        <taxon>Nectriaceae</taxon>
        <taxon>Fusarium</taxon>
        <taxon>Fusarium oxysporum species complex</taxon>
    </lineage>
</organism>
<name>A0A8J5P6P8_FUSOX</name>
<gene>
    <name evidence="2" type="ORF">Forpe1208_v004218</name>
</gene>
<dbReference type="Proteomes" id="UP000694050">
    <property type="component" value="Unassembled WGS sequence"/>
</dbReference>
<proteinExistence type="predicted"/>
<dbReference type="AlphaFoldDB" id="A0A8J5P6P8"/>
<feature type="region of interest" description="Disordered" evidence="1">
    <location>
        <begin position="1"/>
        <end position="76"/>
    </location>
</feature>
<feature type="compositionally biased region" description="Basic and acidic residues" evidence="1">
    <location>
        <begin position="1"/>
        <end position="17"/>
    </location>
</feature>